<reference evidence="3" key="2">
    <citation type="submission" date="2020-09" db="EMBL/GenBank/DDBJ databases">
        <authorList>
            <person name="Sun Q."/>
            <person name="Zhou Y."/>
        </authorList>
    </citation>
    <scope>NUCLEOTIDE SEQUENCE</scope>
    <source>
        <strain evidence="3">CGMCC 1.15179</strain>
    </source>
</reference>
<protein>
    <recommendedName>
        <fullName evidence="5">Pentapeptide MXKDX repeat protein</fullName>
    </recommendedName>
</protein>
<proteinExistence type="predicted"/>
<evidence type="ECO:0000256" key="1">
    <source>
        <dbReference type="SAM" id="MobiDB-lite"/>
    </source>
</evidence>
<evidence type="ECO:0000256" key="2">
    <source>
        <dbReference type="SAM" id="SignalP"/>
    </source>
</evidence>
<dbReference type="PROSITE" id="PS51257">
    <property type="entry name" value="PROKAR_LIPOPROTEIN"/>
    <property type="match status" value="1"/>
</dbReference>
<keyword evidence="4" id="KW-1185">Reference proteome</keyword>
<dbReference type="EMBL" id="BMHQ01000001">
    <property type="protein sequence ID" value="GGE03237.1"/>
    <property type="molecule type" value="Genomic_DNA"/>
</dbReference>
<evidence type="ECO:0000313" key="3">
    <source>
        <dbReference type="EMBL" id="GGE03237.1"/>
    </source>
</evidence>
<keyword evidence="2" id="KW-0732">Signal</keyword>
<organism evidence="3 4">
    <name type="scientific">Marinithermofilum abyssi</name>
    <dbReference type="NCBI Taxonomy" id="1571185"/>
    <lineage>
        <taxon>Bacteria</taxon>
        <taxon>Bacillati</taxon>
        <taxon>Bacillota</taxon>
        <taxon>Bacilli</taxon>
        <taxon>Bacillales</taxon>
        <taxon>Thermoactinomycetaceae</taxon>
        <taxon>Marinithermofilum</taxon>
    </lineage>
</organism>
<dbReference type="AlphaFoldDB" id="A0A8J2VFJ9"/>
<feature type="chain" id="PRO_5039392205" description="Pentapeptide MXKDX repeat protein" evidence="2">
    <location>
        <begin position="22"/>
        <end position="91"/>
    </location>
</feature>
<evidence type="ECO:0000313" key="4">
    <source>
        <dbReference type="Proteomes" id="UP000625210"/>
    </source>
</evidence>
<sequence>MKKWGVLGLIATMLIGVNVLLTGCSDTMGTSNEQKMEKKMNDGKSMDNMDDEKMNDGKSMDSMDGEKMNDGKSMDNMDDKEMNDTNDHSSH</sequence>
<gene>
    <name evidence="3" type="ORF">GCM10011571_00050</name>
</gene>
<dbReference type="RefSeq" id="WP_229751688.1">
    <property type="nucleotide sequence ID" value="NZ_BMHQ01000001.1"/>
</dbReference>
<feature type="region of interest" description="Disordered" evidence="1">
    <location>
        <begin position="25"/>
        <end position="91"/>
    </location>
</feature>
<name>A0A8J2VFJ9_9BACL</name>
<reference evidence="3" key="1">
    <citation type="journal article" date="2014" name="Int. J. Syst. Evol. Microbiol.">
        <title>Complete genome sequence of Corynebacterium casei LMG S-19264T (=DSM 44701T), isolated from a smear-ripened cheese.</title>
        <authorList>
            <consortium name="US DOE Joint Genome Institute (JGI-PGF)"/>
            <person name="Walter F."/>
            <person name="Albersmeier A."/>
            <person name="Kalinowski J."/>
            <person name="Ruckert C."/>
        </authorList>
    </citation>
    <scope>NUCLEOTIDE SEQUENCE</scope>
    <source>
        <strain evidence="3">CGMCC 1.15179</strain>
    </source>
</reference>
<dbReference type="Proteomes" id="UP000625210">
    <property type="component" value="Unassembled WGS sequence"/>
</dbReference>
<accession>A0A8J2VFJ9</accession>
<comment type="caution">
    <text evidence="3">The sequence shown here is derived from an EMBL/GenBank/DDBJ whole genome shotgun (WGS) entry which is preliminary data.</text>
</comment>
<feature type="signal peptide" evidence="2">
    <location>
        <begin position="1"/>
        <end position="21"/>
    </location>
</feature>
<feature type="compositionally biased region" description="Basic and acidic residues" evidence="1">
    <location>
        <begin position="34"/>
        <end position="91"/>
    </location>
</feature>
<evidence type="ECO:0008006" key="5">
    <source>
        <dbReference type="Google" id="ProtNLM"/>
    </source>
</evidence>